<protein>
    <submittedName>
        <fullName evidence="2">LamG domain protein</fullName>
    </submittedName>
</protein>
<dbReference type="EMBL" id="CP019964">
    <property type="protein sequence ID" value="ASI13920.1"/>
    <property type="molecule type" value="Genomic_DNA"/>
</dbReference>
<dbReference type="AlphaFoldDB" id="A0A218NN75"/>
<evidence type="ECO:0000313" key="2">
    <source>
        <dbReference type="EMBL" id="ASI13920.1"/>
    </source>
</evidence>
<feature type="transmembrane region" description="Helical" evidence="1">
    <location>
        <begin position="12"/>
        <end position="33"/>
    </location>
</feature>
<dbReference type="Gene3D" id="2.60.120.200">
    <property type="match status" value="1"/>
</dbReference>
<dbReference type="GeneID" id="33314171"/>
<dbReference type="InterPro" id="IPR013320">
    <property type="entry name" value="ConA-like_dom_sf"/>
</dbReference>
<dbReference type="Pfam" id="PF13385">
    <property type="entry name" value="Laminin_G_3"/>
    <property type="match status" value="1"/>
</dbReference>
<dbReference type="RefSeq" id="WP_088820193.1">
    <property type="nucleotide sequence ID" value="NZ_CP019964.1"/>
</dbReference>
<gene>
    <name evidence="2" type="ORF">Mia14_0617</name>
</gene>
<dbReference type="KEGG" id="marh:Mia14_0617"/>
<reference evidence="2 3" key="1">
    <citation type="journal article" date="2017" name="Nat. Commun.">
        <title>'ARMAN' archaea depend on association with euryarchaeal host in culture and in situ.</title>
        <authorList>
            <person name="Golyshina O."/>
            <person name="Toshchakov S."/>
            <person name="Makarova K."/>
            <person name="Gavrilov S."/>
            <person name="Korzhenkov A."/>
            <person name="La Cono V."/>
            <person name="Arcadi E."/>
            <person name="Nechitaylo T."/>
            <person name="Ferrer M."/>
            <person name="Kublanov I."/>
            <person name="Wolf Y."/>
            <person name="Yakimov M."/>
            <person name="Golyshin P."/>
            <person name="Slesarev A."/>
            <person name="Kozyavkin S."/>
        </authorList>
    </citation>
    <scope>NUCLEOTIDE SEQUENCE [LARGE SCALE GENOMIC DNA]</scope>
    <source>
        <strain evidence="2 3">Mia14</strain>
    </source>
</reference>
<organism evidence="2 3">
    <name type="scientific">Candidatus Mancarchaeum acidiphilum</name>
    <dbReference type="NCBI Taxonomy" id="1920749"/>
    <lineage>
        <taxon>Archaea</taxon>
        <taxon>Candidatus Micrarchaeota</taxon>
        <taxon>Candidatus Mancarchaeum</taxon>
    </lineage>
</organism>
<keyword evidence="1" id="KW-0472">Membrane</keyword>
<evidence type="ECO:0000313" key="3">
    <source>
        <dbReference type="Proteomes" id="UP000197679"/>
    </source>
</evidence>
<proteinExistence type="predicted"/>
<name>A0A218NN75_9ARCH</name>
<sequence>MKSQSAMEYLMTYGWAILIIAIVLAALYSIGIFNPNTFAPKASAGSCEVVRPSGPGTTSDLGLEGTCTNMLPKYVSVFNGQNIYANANLSRVFKDEGQPFTITIWRYNEKGTDCEDSELRLTSNGHSLFRAGLSGTGGLDSFPANDEEMFELWNNSGSQYNYFGNKSTNLNTWYFLTFTYNGSYVKAYIDGNPDLNEDFGKTNTGGNIIRFGTDLGTGCNDLFDGMMANVQIYNTALSTGQVEHLYQEGIGGDPIDLTHLVGWWPFNGNANDYSGNDYDGKVSGTIGYSSTWYTAYSAP</sequence>
<keyword evidence="1" id="KW-1133">Transmembrane helix</keyword>
<keyword evidence="1" id="KW-0812">Transmembrane</keyword>
<dbReference type="SUPFAM" id="SSF49899">
    <property type="entry name" value="Concanavalin A-like lectins/glucanases"/>
    <property type="match status" value="1"/>
</dbReference>
<dbReference type="Proteomes" id="UP000197679">
    <property type="component" value="Chromosome"/>
</dbReference>
<accession>A0A218NN75</accession>
<evidence type="ECO:0000256" key="1">
    <source>
        <dbReference type="SAM" id="Phobius"/>
    </source>
</evidence>
<keyword evidence="3" id="KW-1185">Reference proteome</keyword>